<gene>
    <name evidence="1" type="ORF">M436DRAFT_86249</name>
</gene>
<dbReference type="EMBL" id="KL584727">
    <property type="protein sequence ID" value="KEQ68683.1"/>
    <property type="molecule type" value="Genomic_DNA"/>
</dbReference>
<evidence type="ECO:0000313" key="1">
    <source>
        <dbReference type="EMBL" id="KEQ68683.1"/>
    </source>
</evidence>
<sequence>MFHILVTLLDVPVEDYSRNKSAASAAQATNALFQSVTSDASPQRAEQHSYAALCTVWSELFNFIKQSPADHSAMQRLVDWIVELRNLKVQTLHIWNRDIELWTDLPLLGPEWLEWIEEYYVHPEDGKSSRYKAFRDMLEKDGGYALYNFWQ</sequence>
<reference evidence="1 2" key="1">
    <citation type="journal article" date="2014" name="BMC Genomics">
        <title>Genome sequencing of four Aureobasidium pullulans varieties: biotechnological potential, stress tolerance, and description of new species.</title>
        <authorList>
            <person name="Gostin Ar C."/>
            <person name="Ohm R.A."/>
            <person name="Kogej T."/>
            <person name="Sonjak S."/>
            <person name="Turk M."/>
            <person name="Zajc J."/>
            <person name="Zalar P."/>
            <person name="Grube M."/>
            <person name="Sun H."/>
            <person name="Han J."/>
            <person name="Sharma A."/>
            <person name="Chiniquy J."/>
            <person name="Ngan C.Y."/>
            <person name="Lipzen A."/>
            <person name="Barry K."/>
            <person name="Grigoriev I.V."/>
            <person name="Gunde-Cimerman N."/>
        </authorList>
    </citation>
    <scope>NUCLEOTIDE SEQUENCE [LARGE SCALE GENOMIC DNA]</scope>
    <source>
        <strain evidence="1 2">CBS 147.97</strain>
    </source>
</reference>
<dbReference type="Proteomes" id="UP000027730">
    <property type="component" value="Unassembled WGS sequence"/>
</dbReference>
<dbReference type="AlphaFoldDB" id="A0A074W751"/>
<dbReference type="OrthoDB" id="3350591at2759"/>
<dbReference type="GeneID" id="25417682"/>
<protein>
    <submittedName>
        <fullName evidence="1">Uncharacterized protein</fullName>
    </submittedName>
</protein>
<evidence type="ECO:0000313" key="2">
    <source>
        <dbReference type="Proteomes" id="UP000027730"/>
    </source>
</evidence>
<accession>A0A074W751</accession>
<name>A0A074W751_9PEZI</name>
<dbReference type="RefSeq" id="XP_013422874.1">
    <property type="nucleotide sequence ID" value="XM_013567420.1"/>
</dbReference>
<dbReference type="InterPro" id="IPR022085">
    <property type="entry name" value="OpdG"/>
</dbReference>
<dbReference type="Pfam" id="PF12311">
    <property type="entry name" value="DUF3632"/>
    <property type="match status" value="1"/>
</dbReference>
<proteinExistence type="predicted"/>
<keyword evidence="2" id="KW-1185">Reference proteome</keyword>
<organism evidence="1 2">
    <name type="scientific">Aureobasidium namibiae CBS 147.97</name>
    <dbReference type="NCBI Taxonomy" id="1043004"/>
    <lineage>
        <taxon>Eukaryota</taxon>
        <taxon>Fungi</taxon>
        <taxon>Dikarya</taxon>
        <taxon>Ascomycota</taxon>
        <taxon>Pezizomycotina</taxon>
        <taxon>Dothideomycetes</taxon>
        <taxon>Dothideomycetidae</taxon>
        <taxon>Dothideales</taxon>
        <taxon>Saccotheciaceae</taxon>
        <taxon>Aureobasidium</taxon>
    </lineage>
</organism>
<dbReference type="HOGENOM" id="CLU_1731066_0_0_1"/>